<dbReference type="PANTHER" id="PTHR43630">
    <property type="entry name" value="POLY-BETA-1,6-N-ACETYL-D-GLUCOSAMINE SYNTHASE"/>
    <property type="match status" value="1"/>
</dbReference>
<comment type="similarity">
    <text evidence="1">Belongs to the glycosyltransferase 2 family.</text>
</comment>
<feature type="transmembrane region" description="Helical" evidence="5">
    <location>
        <begin position="723"/>
        <end position="741"/>
    </location>
</feature>
<keyword evidence="3 8" id="KW-0808">Transferase</keyword>
<accession>A0ABT0MD03</accession>
<dbReference type="SUPFAM" id="SSF160246">
    <property type="entry name" value="EspE N-terminal domain-like"/>
    <property type="match status" value="2"/>
</dbReference>
<feature type="transmembrane region" description="Helical" evidence="5">
    <location>
        <begin position="305"/>
        <end position="327"/>
    </location>
</feature>
<dbReference type="InterPro" id="IPR029044">
    <property type="entry name" value="Nucleotide-diphossugar_trans"/>
</dbReference>
<sequence>MNIEIWRKKGQLSRLDTEITANREKIQQLTIENNENKQQQRLHVQELQAEIEAAYERIEQKLSEEPHKWTLIKQWIRNNANADPPDFPPLRIGERLLLLGLINARQLNKCLEEQRIHGGRLGDIAVRFGYVDRSQIQDIIDQSFKRLLLGEQLVRAGYLKRDQLEEALRVQQSVGGDIGSILISMNLITPAQLTEALAVQNQTGRLMAYNKQEVMNAKLPEAVAQRFKAIAIRRSVDQCIIAVDALLNDEAIHQLAQIIDTPVTQVLASPWEMELLWDQIYQEEQLHESTEKLKKEQPENSASQTFTFAQIICMIVIGIVIAAALLWNWFYTLVIINVVIQLMYFSMTVTKFIMILYGTKENAQIRFNAKQIQDIDERALPLYTILVPMYKESNVVPQLVHNLDQLDYPKNKLDIRLLIEKDDIEAQEVIQSLHLPSYFQMIIIPEGQPKTKPKACNYGLIRARGKYVVIYDAEDRPDPDQLKKVFLAFQQSPEHTACIQAKLNYFNSRQNLLTKFFTQEYSNWFELLLPGIMQINIPIPLGGTSNHFKTDVLKKLGAWDPYNVTEDADLGIRLYKQNYTTRVVDSRTLEEANSRFMNWIHQRSRWIKGYMQTWLVHMRHPIKLHQELGIKGFWGAQFMLLSSPLLPMLNPIFWSLLVLWYATHAGWITAFFPGIIYYLAAAQLILGNFLFIYTNIAGTYWVVHELYRKKETWLSYGLVRYALLTPIYWAMMSIASIKALWQLIRKPFYWEKTVHGFDQERYDTTKSNSL</sequence>
<feature type="transmembrane region" description="Helical" evidence="5">
    <location>
        <begin position="684"/>
        <end position="703"/>
    </location>
</feature>
<evidence type="ECO:0000256" key="2">
    <source>
        <dbReference type="ARBA" id="ARBA00022676"/>
    </source>
</evidence>
<feature type="transmembrane region" description="Helical" evidence="5">
    <location>
        <begin position="652"/>
        <end position="672"/>
    </location>
</feature>
<keyword evidence="5" id="KW-1133">Transmembrane helix</keyword>
<evidence type="ECO:0000313" key="9">
    <source>
        <dbReference type="Proteomes" id="UP001203004"/>
    </source>
</evidence>
<proteinExistence type="inferred from homology"/>
<gene>
    <name evidence="8" type="ORF">M3N64_12595</name>
</gene>
<evidence type="ECO:0000259" key="6">
    <source>
        <dbReference type="Pfam" id="PF05157"/>
    </source>
</evidence>
<organism evidence="8 9">
    <name type="scientific">Sporolactobacillus mangiferae</name>
    <dbReference type="NCBI Taxonomy" id="2940498"/>
    <lineage>
        <taxon>Bacteria</taxon>
        <taxon>Bacillati</taxon>
        <taxon>Bacillota</taxon>
        <taxon>Bacilli</taxon>
        <taxon>Bacillales</taxon>
        <taxon>Sporolactobacillaceae</taxon>
        <taxon>Sporolactobacillus</taxon>
    </lineage>
</organism>
<dbReference type="RefSeq" id="WP_249102851.1">
    <property type="nucleotide sequence ID" value="NZ_JAMAST010000021.1"/>
</dbReference>
<feature type="coiled-coil region" evidence="4">
    <location>
        <begin position="12"/>
        <end position="64"/>
    </location>
</feature>
<comment type="caution">
    <text evidence="8">The sequence shown here is derived from an EMBL/GenBank/DDBJ whole genome shotgun (WGS) entry which is preliminary data.</text>
</comment>
<evidence type="ECO:0000256" key="1">
    <source>
        <dbReference type="ARBA" id="ARBA00006739"/>
    </source>
</evidence>
<keyword evidence="5" id="KW-0472">Membrane</keyword>
<protein>
    <submittedName>
        <fullName evidence="8">Glycosyltransferase</fullName>
        <ecNumber evidence="8">2.4.-.-</ecNumber>
    </submittedName>
</protein>
<keyword evidence="4" id="KW-0175">Coiled coil</keyword>
<dbReference type="Gene3D" id="3.90.550.10">
    <property type="entry name" value="Spore Coat Polysaccharide Biosynthesis Protein SpsA, Chain A"/>
    <property type="match status" value="1"/>
</dbReference>
<keyword evidence="5" id="KW-0812">Transmembrane</keyword>
<dbReference type="InterPro" id="IPR007831">
    <property type="entry name" value="T2SS_GspE_N"/>
</dbReference>
<dbReference type="Proteomes" id="UP001203004">
    <property type="component" value="Unassembled WGS sequence"/>
</dbReference>
<dbReference type="InterPro" id="IPR037257">
    <property type="entry name" value="T2SS_E_N_sf"/>
</dbReference>
<dbReference type="PANTHER" id="PTHR43630:SF1">
    <property type="entry name" value="POLY-BETA-1,6-N-ACETYL-D-GLUCOSAMINE SYNTHASE"/>
    <property type="match status" value="1"/>
</dbReference>
<dbReference type="GO" id="GO:0016757">
    <property type="term" value="F:glycosyltransferase activity"/>
    <property type="evidence" value="ECO:0007669"/>
    <property type="project" value="UniProtKB-KW"/>
</dbReference>
<dbReference type="CDD" id="cd06427">
    <property type="entry name" value="CESA_like_2"/>
    <property type="match status" value="1"/>
</dbReference>
<keyword evidence="9" id="KW-1185">Reference proteome</keyword>
<reference evidence="8 9" key="1">
    <citation type="submission" date="2022-05" db="EMBL/GenBank/DDBJ databases">
        <title>Sporolactobacillus sp nov CPB3-1, isolated from tree bark (Mangifera indica L.).</title>
        <authorList>
            <person name="Phuengjayaem S."/>
            <person name="Tanasupawat S."/>
        </authorList>
    </citation>
    <scope>NUCLEOTIDE SEQUENCE [LARGE SCALE GENOMIC DNA]</scope>
    <source>
        <strain evidence="8 9">CPB3-1</strain>
    </source>
</reference>
<dbReference type="EMBL" id="JAMAST010000021">
    <property type="protein sequence ID" value="MCL1632759.1"/>
    <property type="molecule type" value="Genomic_DNA"/>
</dbReference>
<evidence type="ECO:0000256" key="4">
    <source>
        <dbReference type="SAM" id="Coils"/>
    </source>
</evidence>
<evidence type="ECO:0000256" key="5">
    <source>
        <dbReference type="SAM" id="Phobius"/>
    </source>
</evidence>
<feature type="transmembrane region" description="Helical" evidence="5">
    <location>
        <begin position="333"/>
        <end position="357"/>
    </location>
</feature>
<feature type="domain" description="Type II secretion system protein GspE N-terminal" evidence="6">
    <location>
        <begin position="216"/>
        <end position="284"/>
    </location>
</feature>
<evidence type="ECO:0000259" key="7">
    <source>
        <dbReference type="Pfam" id="PF13632"/>
    </source>
</evidence>
<dbReference type="Pfam" id="PF13632">
    <property type="entry name" value="Glyco_trans_2_3"/>
    <property type="match status" value="1"/>
</dbReference>
<evidence type="ECO:0000313" key="8">
    <source>
        <dbReference type="EMBL" id="MCL1632759.1"/>
    </source>
</evidence>
<dbReference type="Pfam" id="PF05157">
    <property type="entry name" value="MshEN"/>
    <property type="match status" value="1"/>
</dbReference>
<dbReference type="InterPro" id="IPR001173">
    <property type="entry name" value="Glyco_trans_2-like"/>
</dbReference>
<keyword evidence="2 8" id="KW-0328">Glycosyltransferase</keyword>
<dbReference type="EC" id="2.4.-.-" evidence="8"/>
<evidence type="ECO:0000256" key="3">
    <source>
        <dbReference type="ARBA" id="ARBA00022679"/>
    </source>
</evidence>
<dbReference type="SUPFAM" id="SSF53448">
    <property type="entry name" value="Nucleotide-diphospho-sugar transferases"/>
    <property type="match status" value="1"/>
</dbReference>
<name>A0ABT0MD03_9BACL</name>
<feature type="domain" description="Glycosyltransferase 2-like" evidence="7">
    <location>
        <begin position="467"/>
        <end position="667"/>
    </location>
</feature>